<dbReference type="InterPro" id="IPR036812">
    <property type="entry name" value="NAD(P)_OxRdtase_dom_sf"/>
</dbReference>
<dbReference type="Proteomes" id="UP000054359">
    <property type="component" value="Unassembled WGS sequence"/>
</dbReference>
<dbReference type="AlphaFoldDB" id="A0A087T9G8"/>
<evidence type="ECO:0000313" key="3">
    <source>
        <dbReference type="Proteomes" id="UP000054359"/>
    </source>
</evidence>
<accession>A0A087T9G8</accession>
<dbReference type="STRING" id="407821.A0A087T9G8"/>
<reference evidence="2 3" key="1">
    <citation type="submission" date="2013-11" db="EMBL/GenBank/DDBJ databases">
        <title>Genome sequencing of Stegodyphus mimosarum.</title>
        <authorList>
            <person name="Bechsgaard J."/>
        </authorList>
    </citation>
    <scope>NUCLEOTIDE SEQUENCE [LARGE SCALE GENOMIC DNA]</scope>
</reference>
<dbReference type="SUPFAM" id="SSF51430">
    <property type="entry name" value="NAD(P)-linked oxidoreductase"/>
    <property type="match status" value="1"/>
</dbReference>
<dbReference type="GO" id="GO:0016491">
    <property type="term" value="F:oxidoreductase activity"/>
    <property type="evidence" value="ECO:0007669"/>
    <property type="project" value="InterPro"/>
</dbReference>
<dbReference type="PANTHER" id="PTHR43827">
    <property type="entry name" value="2,5-DIKETO-D-GLUCONIC ACID REDUCTASE"/>
    <property type="match status" value="1"/>
</dbReference>
<dbReference type="Pfam" id="PF00248">
    <property type="entry name" value="Aldo_ket_red"/>
    <property type="match status" value="1"/>
</dbReference>
<protein>
    <submittedName>
        <fullName evidence="2">Aldose reductase</fullName>
    </submittedName>
</protein>
<dbReference type="OrthoDB" id="416253at2759"/>
<name>A0A087T9G8_STEMI</name>
<organism evidence="2 3">
    <name type="scientific">Stegodyphus mimosarum</name>
    <name type="common">African social velvet spider</name>
    <dbReference type="NCBI Taxonomy" id="407821"/>
    <lineage>
        <taxon>Eukaryota</taxon>
        <taxon>Metazoa</taxon>
        <taxon>Ecdysozoa</taxon>
        <taxon>Arthropoda</taxon>
        <taxon>Chelicerata</taxon>
        <taxon>Arachnida</taxon>
        <taxon>Araneae</taxon>
        <taxon>Araneomorphae</taxon>
        <taxon>Entelegynae</taxon>
        <taxon>Eresoidea</taxon>
        <taxon>Eresidae</taxon>
        <taxon>Stegodyphus</taxon>
    </lineage>
</organism>
<dbReference type="InterPro" id="IPR020471">
    <property type="entry name" value="AKR"/>
</dbReference>
<evidence type="ECO:0000259" key="1">
    <source>
        <dbReference type="Pfam" id="PF00248"/>
    </source>
</evidence>
<feature type="non-terminal residue" evidence="2">
    <location>
        <position position="73"/>
    </location>
</feature>
<dbReference type="Gene3D" id="3.20.20.100">
    <property type="entry name" value="NADP-dependent oxidoreductase domain"/>
    <property type="match status" value="1"/>
</dbReference>
<feature type="domain" description="NADP-dependent oxidoreductase" evidence="1">
    <location>
        <begin position="19"/>
        <end position="65"/>
    </location>
</feature>
<keyword evidence="3" id="KW-1185">Reference proteome</keyword>
<evidence type="ECO:0000313" key="2">
    <source>
        <dbReference type="EMBL" id="KFM61757.1"/>
    </source>
</evidence>
<dbReference type="InterPro" id="IPR023210">
    <property type="entry name" value="NADP_OxRdtase_dom"/>
</dbReference>
<dbReference type="EMBL" id="KK114134">
    <property type="protein sequence ID" value="KFM61757.1"/>
    <property type="molecule type" value="Genomic_DNA"/>
</dbReference>
<dbReference type="PANTHER" id="PTHR43827:SF14">
    <property type="entry name" value="NADP-DEPENDENT OXIDOREDUCTASE DOMAIN-CONTAINING PROTEIN"/>
    <property type="match status" value="1"/>
</dbReference>
<proteinExistence type="predicted"/>
<gene>
    <name evidence="2" type="ORF">X975_17116</name>
</gene>
<dbReference type="InterPro" id="IPR018170">
    <property type="entry name" value="Aldo/ket_reductase_CS"/>
</dbReference>
<sequence>MDSTVRCVPLYNGYAMPIIGLGMWLTDNEELVRVAVKAAVDSGYRHIDTAFAYKNETFLGKVLQEIFCEGKIK</sequence>
<dbReference type="PROSITE" id="PS00798">
    <property type="entry name" value="ALDOKETO_REDUCTASE_1"/>
    <property type="match status" value="1"/>
</dbReference>